<evidence type="ECO:0000313" key="2">
    <source>
        <dbReference type="Proteomes" id="UP000317944"/>
    </source>
</evidence>
<dbReference type="RefSeq" id="WP_142510060.1">
    <property type="nucleotide sequence ID" value="NZ_SADV01000019.1"/>
</dbReference>
<evidence type="ECO:0000313" key="1">
    <source>
        <dbReference type="EMBL" id="TQR29303.1"/>
    </source>
</evidence>
<evidence type="ECO:0008006" key="3">
    <source>
        <dbReference type="Google" id="ProtNLM"/>
    </source>
</evidence>
<dbReference type="AlphaFoldDB" id="A0A544UAR2"/>
<reference evidence="1 2" key="1">
    <citation type="submission" date="2018-03" db="EMBL/GenBank/DDBJ databases">
        <title>Aerobic endospore-forming bacteria genome sequencing and assembly.</title>
        <authorList>
            <person name="Cavalcante D.A."/>
            <person name="Driks A."/>
            <person name="Putonti C."/>
            <person name="De-Souza M.T."/>
        </authorList>
    </citation>
    <scope>NUCLEOTIDE SEQUENCE [LARGE SCALE GENOMIC DNA]</scope>
    <source>
        <strain evidence="1 2">SDF0037</strain>
    </source>
</reference>
<proteinExistence type="predicted"/>
<comment type="caution">
    <text evidence="1">The sequence shown here is derived from an EMBL/GenBank/DDBJ whole genome shotgun (WGS) entry which is preliminary data.</text>
</comment>
<name>A0A544UAR2_LYSSH</name>
<dbReference type="Proteomes" id="UP000317944">
    <property type="component" value="Unassembled WGS sequence"/>
</dbReference>
<organism evidence="1 2">
    <name type="scientific">Lysinibacillus sphaericus</name>
    <name type="common">Bacillus sphaericus</name>
    <dbReference type="NCBI Taxonomy" id="1421"/>
    <lineage>
        <taxon>Bacteria</taxon>
        <taxon>Bacillati</taxon>
        <taxon>Bacillota</taxon>
        <taxon>Bacilli</taxon>
        <taxon>Bacillales</taxon>
        <taxon>Bacillaceae</taxon>
        <taxon>Lysinibacillus</taxon>
    </lineage>
</organism>
<sequence>MIQKLRTVTLTNGTIKDLAADCEQLNIRGFVTLHQEIRVKKISTQGHSSFHSRVEAQILNSTGSCSIKDFCEINEVKNAGNLNMRNGRITKLNSSGKLTIEQNLQAEQFHAVGFVKANEIVAKHFQLKMSGGNEIGKLIADVIHVEKDTLSISFLKKKLKCTCIKGEQIHLSFTDAEIVDGEIVAIGDSCHIQTLYYTKSYSIAKNAKVQQIIRREKE</sequence>
<dbReference type="OrthoDB" id="1730007at2"/>
<protein>
    <recommendedName>
        <fullName evidence="3">Cytoplasmic protein</fullName>
    </recommendedName>
</protein>
<accession>A0A544UAR2</accession>
<gene>
    <name evidence="1" type="ORF">C7Y47_18320</name>
</gene>
<dbReference type="EMBL" id="SADV01000019">
    <property type="protein sequence ID" value="TQR29303.1"/>
    <property type="molecule type" value="Genomic_DNA"/>
</dbReference>